<evidence type="ECO:0000256" key="6">
    <source>
        <dbReference type="ARBA" id="ARBA00022491"/>
    </source>
</evidence>
<keyword evidence="9" id="KW-0805">Transcription regulation</keyword>
<dbReference type="GO" id="GO:2000036">
    <property type="term" value="P:regulation of stem cell population maintenance"/>
    <property type="evidence" value="ECO:0007669"/>
    <property type="project" value="UniProtKB-ARBA"/>
</dbReference>
<feature type="region of interest" description="Disordered" evidence="16">
    <location>
        <begin position="1"/>
        <end position="30"/>
    </location>
</feature>
<dbReference type="GO" id="GO:0005829">
    <property type="term" value="C:cytosol"/>
    <property type="evidence" value="ECO:0007669"/>
    <property type="project" value="UniProtKB-ARBA"/>
</dbReference>
<evidence type="ECO:0000256" key="5">
    <source>
        <dbReference type="ARBA" id="ARBA00022490"/>
    </source>
</evidence>
<keyword evidence="18" id="KW-1185">Reference proteome</keyword>
<keyword evidence="5" id="KW-0963">Cytoplasm</keyword>
<evidence type="ECO:0000256" key="11">
    <source>
        <dbReference type="ARBA" id="ARBA00023163"/>
    </source>
</evidence>
<keyword evidence="4" id="KW-0217">Developmental protein</keyword>
<evidence type="ECO:0000256" key="1">
    <source>
        <dbReference type="ARBA" id="ARBA00004123"/>
    </source>
</evidence>
<organism evidence="18 19">
    <name type="scientific">Acanthaster planci</name>
    <name type="common">Crown-of-thorns starfish</name>
    <dbReference type="NCBI Taxonomy" id="133434"/>
    <lineage>
        <taxon>Eukaryota</taxon>
        <taxon>Metazoa</taxon>
        <taxon>Echinodermata</taxon>
        <taxon>Eleutherozoa</taxon>
        <taxon>Asterozoa</taxon>
        <taxon>Asteroidea</taxon>
        <taxon>Valvatacea</taxon>
        <taxon>Valvatida</taxon>
        <taxon>Acanthasteridae</taxon>
        <taxon>Acanthaster</taxon>
    </lineage>
</organism>
<dbReference type="GO" id="GO:0005634">
    <property type="term" value="C:nucleus"/>
    <property type="evidence" value="ECO:0007669"/>
    <property type="project" value="UniProtKB-SubCell"/>
</dbReference>
<evidence type="ECO:0000256" key="8">
    <source>
        <dbReference type="ARBA" id="ARBA00022845"/>
    </source>
</evidence>
<evidence type="ECO:0000256" key="10">
    <source>
        <dbReference type="ARBA" id="ARBA00023158"/>
    </source>
</evidence>
<keyword evidence="6" id="KW-0678">Repressor</keyword>
<dbReference type="InterPro" id="IPR040168">
    <property type="entry name" value="Not2/3/5"/>
</dbReference>
<protein>
    <recommendedName>
        <fullName evidence="14">CCR4-NOT transcription complex subunit 2</fullName>
    </recommendedName>
    <alternativeName>
        <fullName evidence="15">CCR4-associated factor 2</fullName>
    </alternativeName>
</protein>
<feature type="compositionally biased region" description="Polar residues" evidence="16">
    <location>
        <begin position="324"/>
        <end position="337"/>
    </location>
</feature>
<accession>A0A8B7YW30</accession>
<feature type="region of interest" description="Disordered" evidence="16">
    <location>
        <begin position="95"/>
        <end position="203"/>
    </location>
</feature>
<dbReference type="RefSeq" id="XP_022096902.1">
    <property type="nucleotide sequence ID" value="XM_022241210.1"/>
</dbReference>
<comment type="subunit">
    <text evidence="13">Component of the CCR4-NOT complex; distinct complexes seem to exist that differ in the participation of probably mutually exclusive catalytic subunits. In the complex interacts directly with CNOT3. Interacts with NCOR1, NCOR2. HDAC3 and GPS2.</text>
</comment>
<keyword evidence="11" id="KW-0804">Transcription</keyword>
<dbReference type="GeneID" id="110982641"/>
<keyword evidence="10" id="KW-0943">RNA-mediated gene silencing</keyword>
<sequence length="573" mass="63247">MSNAPYVLDAGSGMSQESRKSQPDLSLGDFGLLSSNIKVRSKMNFYKDGAENDLGENSAYFPQSTMFPSHRSEKDLLTSQSQSLSQYGIYGNQGYGLQQQQQPSGPPRGMPNPQQQQPQQQLPFPSRSMSGHHGSIGGQITPTPPSPSRGMLPVGPRVSQVQTSTNQPSMSAPSRVGTLGSGMPSPNSRTSPSLLAMQQKQQQQRMLGGSTQSAIGAFGMTRQQSYGGPQNALLGNFTPQSLAASFNSVNESSPSLDMAEFPVLANRGRQQPPPQQHDNNSLSLFPPNPMAGRPAYVGMVNKQADPVPEFTMQSEDFPALPGSNIISKSSSEQNSTGVVKESPRYPGDKTANNNSNNDNQQKRGIQIHPDGKITHIPPGIVTDPFGIVGLLTFIRAAETDPNLVQLALGSDLTTLGLNLNSPENLYGTFQSPWAESPSRPQDIDFHVPQEYITNMHIRDKLAPIKLSRYGEDLLFYLYYTHGGDVLQLAAAAELYNRDWRYHKEERVWITRGPMMEPQVKTSLYERGLYYYFDHQRWCKVAKEFHLDYDKLEERPHLPASFHHNVSTNPVMAH</sequence>
<dbReference type="InterPro" id="IPR007282">
    <property type="entry name" value="NOT2/3/5_C"/>
</dbReference>
<keyword evidence="7" id="KW-0597">Phosphoprotein</keyword>
<dbReference type="GO" id="GO:0006417">
    <property type="term" value="P:regulation of translation"/>
    <property type="evidence" value="ECO:0007669"/>
    <property type="project" value="UniProtKB-KW"/>
</dbReference>
<feature type="compositionally biased region" description="Polar residues" evidence="16">
    <location>
        <begin position="184"/>
        <end position="193"/>
    </location>
</feature>
<comment type="subcellular location">
    <subcellularLocation>
        <location evidence="2">Cytoplasm</location>
    </subcellularLocation>
    <subcellularLocation>
        <location evidence="1">Nucleus</location>
    </subcellularLocation>
</comment>
<evidence type="ECO:0000256" key="16">
    <source>
        <dbReference type="SAM" id="MobiDB-lite"/>
    </source>
</evidence>
<keyword evidence="12" id="KW-0539">Nucleus</keyword>
<proteinExistence type="inferred from homology"/>
<evidence type="ECO:0000313" key="18">
    <source>
        <dbReference type="Proteomes" id="UP000694845"/>
    </source>
</evidence>
<evidence type="ECO:0000256" key="15">
    <source>
        <dbReference type="ARBA" id="ARBA00083550"/>
    </source>
</evidence>
<evidence type="ECO:0000256" key="14">
    <source>
        <dbReference type="ARBA" id="ARBA00071434"/>
    </source>
</evidence>
<dbReference type="CTD" id="4848"/>
<name>A0A8B7YW30_ACAPL</name>
<evidence type="ECO:0000256" key="4">
    <source>
        <dbReference type="ARBA" id="ARBA00022473"/>
    </source>
</evidence>
<dbReference type="Pfam" id="PF04153">
    <property type="entry name" value="NOT2_3_5_C"/>
    <property type="match status" value="1"/>
</dbReference>
<gene>
    <name evidence="19" type="primary">LOC110982641</name>
</gene>
<evidence type="ECO:0000256" key="3">
    <source>
        <dbReference type="ARBA" id="ARBA00007682"/>
    </source>
</evidence>
<dbReference type="Proteomes" id="UP000694845">
    <property type="component" value="Unplaced"/>
</dbReference>
<dbReference type="FunFam" id="2.30.30.1020:FF:000001">
    <property type="entry name" value="Putative CCR4-NOT transcription complex subunit 2"/>
    <property type="match status" value="1"/>
</dbReference>
<evidence type="ECO:0000256" key="9">
    <source>
        <dbReference type="ARBA" id="ARBA00023015"/>
    </source>
</evidence>
<evidence type="ECO:0000256" key="13">
    <source>
        <dbReference type="ARBA" id="ARBA00064045"/>
    </source>
</evidence>
<dbReference type="OrthoDB" id="25391at2759"/>
<dbReference type="InterPro" id="IPR038635">
    <property type="entry name" value="CCR4-NOT_su2/3/5_C_sf"/>
</dbReference>
<feature type="domain" description="NOT2/NOT3/NOT5 C-terminal" evidence="17">
    <location>
        <begin position="427"/>
        <end position="551"/>
    </location>
</feature>
<reference evidence="19" key="1">
    <citation type="submission" date="2025-08" db="UniProtKB">
        <authorList>
            <consortium name="RefSeq"/>
        </authorList>
    </citation>
    <scope>IDENTIFICATION</scope>
</reference>
<dbReference type="AlphaFoldDB" id="A0A8B7YW30"/>
<comment type="similarity">
    <text evidence="3">Belongs to the CNOT2/3/5 family.</text>
</comment>
<dbReference type="PANTHER" id="PTHR23326">
    <property type="entry name" value="CCR4 NOT-RELATED"/>
    <property type="match status" value="1"/>
</dbReference>
<dbReference type="GO" id="GO:0030015">
    <property type="term" value="C:CCR4-NOT core complex"/>
    <property type="evidence" value="ECO:0007669"/>
    <property type="project" value="InterPro"/>
</dbReference>
<feature type="region of interest" description="Disordered" evidence="16">
    <location>
        <begin position="312"/>
        <end position="364"/>
    </location>
</feature>
<dbReference type="GO" id="GO:0006355">
    <property type="term" value="P:regulation of DNA-templated transcription"/>
    <property type="evidence" value="ECO:0007669"/>
    <property type="project" value="InterPro"/>
</dbReference>
<evidence type="ECO:0000259" key="17">
    <source>
        <dbReference type="Pfam" id="PF04153"/>
    </source>
</evidence>
<evidence type="ECO:0000256" key="12">
    <source>
        <dbReference type="ARBA" id="ARBA00023242"/>
    </source>
</evidence>
<dbReference type="KEGG" id="aplc:110982641"/>
<feature type="compositionally biased region" description="Low complexity" evidence="16">
    <location>
        <begin position="111"/>
        <end position="125"/>
    </location>
</feature>
<dbReference type="OMA" id="DYHDESL"/>
<evidence type="ECO:0000256" key="2">
    <source>
        <dbReference type="ARBA" id="ARBA00004496"/>
    </source>
</evidence>
<evidence type="ECO:0000256" key="7">
    <source>
        <dbReference type="ARBA" id="ARBA00022553"/>
    </source>
</evidence>
<dbReference type="Gene3D" id="2.30.30.1020">
    <property type="entry name" value="CCR4-NOT complex subunit 2/3/5, C-terminal domain"/>
    <property type="match status" value="1"/>
</dbReference>
<evidence type="ECO:0000313" key="19">
    <source>
        <dbReference type="RefSeq" id="XP_022096902.1"/>
    </source>
</evidence>
<keyword evidence="8" id="KW-0810">Translation regulation</keyword>
<dbReference type="GO" id="GO:0031047">
    <property type="term" value="P:regulatory ncRNA-mediated gene silencing"/>
    <property type="evidence" value="ECO:0007669"/>
    <property type="project" value="UniProtKB-KW"/>
</dbReference>
<feature type="compositionally biased region" description="Polar residues" evidence="16">
    <location>
        <begin position="159"/>
        <end position="172"/>
    </location>
</feature>